<dbReference type="Proteomes" id="UP000229336">
    <property type="component" value="Unassembled WGS sequence"/>
</dbReference>
<sequence>MDNLTREQRKLCMTKIKAKNTKPEIVVRKILSKLG</sequence>
<dbReference type="GO" id="GO:0006298">
    <property type="term" value="P:mismatch repair"/>
    <property type="evidence" value="ECO:0007669"/>
    <property type="project" value="InterPro"/>
</dbReference>
<dbReference type="InterPro" id="IPR011335">
    <property type="entry name" value="Restrct_endonuc-II-like"/>
</dbReference>
<reference evidence="8" key="1">
    <citation type="submission" date="2017-09" db="EMBL/GenBank/DDBJ databases">
        <title>Depth-based differentiation of microbial function through sediment-hosted aquifers and enrichment of novel symbionts in the deep terrestrial subsurface.</title>
        <authorList>
            <person name="Probst A.J."/>
            <person name="Ladd B."/>
            <person name="Jarett J.K."/>
            <person name="Geller-Mcgrath D.E."/>
            <person name="Sieber C.M.K."/>
            <person name="Emerson J.B."/>
            <person name="Anantharaman K."/>
            <person name="Thomas B.C."/>
            <person name="Malmstrom R."/>
            <person name="Stieglmeier M."/>
            <person name="Klingl A."/>
            <person name="Woyke T."/>
            <person name="Ryan C.M."/>
            <person name="Banfield J.F."/>
        </authorList>
    </citation>
    <scope>NUCLEOTIDE SEQUENCE [LARGE SCALE GENOMIC DNA]</scope>
</reference>
<evidence type="ECO:0000256" key="4">
    <source>
        <dbReference type="ARBA" id="ARBA00022801"/>
    </source>
</evidence>
<dbReference type="SUPFAM" id="SSF52980">
    <property type="entry name" value="Restriction endonuclease-like"/>
    <property type="match status" value="1"/>
</dbReference>
<organism evidence="7 8">
    <name type="scientific">Candidatus Shapirobacteria bacterium CG_4_10_14_0_2_um_filter_40_12</name>
    <dbReference type="NCBI Taxonomy" id="1974871"/>
    <lineage>
        <taxon>Bacteria</taxon>
        <taxon>Candidatus Shapironibacteriota</taxon>
    </lineage>
</organism>
<evidence type="ECO:0000256" key="1">
    <source>
        <dbReference type="ARBA" id="ARBA00022722"/>
    </source>
</evidence>
<keyword evidence="5" id="KW-0234">DNA repair</keyword>
<feature type="non-terminal residue" evidence="7">
    <location>
        <position position="35"/>
    </location>
</feature>
<dbReference type="GO" id="GO:0016787">
    <property type="term" value="F:hydrolase activity"/>
    <property type="evidence" value="ECO:0007669"/>
    <property type="project" value="UniProtKB-KW"/>
</dbReference>
<dbReference type="GO" id="GO:0004519">
    <property type="term" value="F:endonuclease activity"/>
    <property type="evidence" value="ECO:0007669"/>
    <property type="project" value="UniProtKB-KW"/>
</dbReference>
<keyword evidence="3" id="KW-0227">DNA damage</keyword>
<dbReference type="EMBL" id="PFNX01000077">
    <property type="protein sequence ID" value="PIZ58067.1"/>
    <property type="molecule type" value="Genomic_DNA"/>
</dbReference>
<comment type="similarity">
    <text evidence="6">Belongs to the Vsr family.</text>
</comment>
<evidence type="ECO:0000256" key="3">
    <source>
        <dbReference type="ARBA" id="ARBA00022763"/>
    </source>
</evidence>
<dbReference type="InterPro" id="IPR004603">
    <property type="entry name" value="DNA_mismatch_endonuc_vsr"/>
</dbReference>
<gene>
    <name evidence="7" type="ORF">COY20_04235</name>
</gene>
<evidence type="ECO:0000313" key="7">
    <source>
        <dbReference type="EMBL" id="PIZ58067.1"/>
    </source>
</evidence>
<dbReference type="Pfam" id="PF03852">
    <property type="entry name" value="Vsr"/>
    <property type="match status" value="1"/>
</dbReference>
<accession>A0A2M7TRP1</accession>
<evidence type="ECO:0000313" key="8">
    <source>
        <dbReference type="Proteomes" id="UP000229336"/>
    </source>
</evidence>
<keyword evidence="2 7" id="KW-0255">Endonuclease</keyword>
<evidence type="ECO:0000256" key="6">
    <source>
        <dbReference type="ARBA" id="ARBA00029466"/>
    </source>
</evidence>
<proteinExistence type="inferred from homology"/>
<evidence type="ECO:0000256" key="5">
    <source>
        <dbReference type="ARBA" id="ARBA00023204"/>
    </source>
</evidence>
<name>A0A2M7TRP1_9BACT</name>
<keyword evidence="4" id="KW-0378">Hydrolase</keyword>
<dbReference type="AlphaFoldDB" id="A0A2M7TRP1"/>
<keyword evidence="1" id="KW-0540">Nuclease</keyword>
<comment type="caution">
    <text evidence="7">The sequence shown here is derived from an EMBL/GenBank/DDBJ whole genome shotgun (WGS) entry which is preliminary data.</text>
</comment>
<evidence type="ECO:0000256" key="2">
    <source>
        <dbReference type="ARBA" id="ARBA00022759"/>
    </source>
</evidence>
<protein>
    <submittedName>
        <fullName evidence="7">Very short patch repair endonuclease</fullName>
    </submittedName>
</protein>